<dbReference type="EMBL" id="JAUZEE010000012">
    <property type="protein sequence ID" value="MDP4302527.1"/>
    <property type="molecule type" value="Genomic_DNA"/>
</dbReference>
<gene>
    <name evidence="2" type="ORF">Q8X39_17960</name>
</gene>
<evidence type="ECO:0000256" key="1">
    <source>
        <dbReference type="SAM" id="SignalP"/>
    </source>
</evidence>
<accession>A0ABT9G7S3</accession>
<evidence type="ECO:0000313" key="2">
    <source>
        <dbReference type="EMBL" id="MDP4302527.1"/>
    </source>
</evidence>
<feature type="chain" id="PRO_5047493085" description="PsiF repeat-containing protein" evidence="1">
    <location>
        <begin position="27"/>
        <end position="83"/>
    </location>
</feature>
<reference evidence="2 3" key="1">
    <citation type="submission" date="2023-08" db="EMBL/GenBank/DDBJ databases">
        <authorList>
            <person name="Roldan D.M."/>
            <person name="Menes R.J."/>
        </authorList>
    </citation>
    <scope>NUCLEOTIDE SEQUENCE [LARGE SCALE GENOMIC DNA]</scope>
    <source>
        <strain evidence="2 3">CCM 2812</strain>
    </source>
</reference>
<feature type="signal peptide" evidence="1">
    <location>
        <begin position="1"/>
        <end position="26"/>
    </location>
</feature>
<sequence>MNSTVRHLISLGLLAATAFVAAPALAADAASAPVAAASGVRPQHATARAMQERSAKFSACRKEALDRGLQGEALKQALVGCVN</sequence>
<organism evidence="2 3">
    <name type="scientific">Leptothrix discophora</name>
    <dbReference type="NCBI Taxonomy" id="89"/>
    <lineage>
        <taxon>Bacteria</taxon>
        <taxon>Pseudomonadati</taxon>
        <taxon>Pseudomonadota</taxon>
        <taxon>Betaproteobacteria</taxon>
        <taxon>Burkholderiales</taxon>
        <taxon>Sphaerotilaceae</taxon>
        <taxon>Leptothrix</taxon>
    </lineage>
</organism>
<evidence type="ECO:0008006" key="4">
    <source>
        <dbReference type="Google" id="ProtNLM"/>
    </source>
</evidence>
<evidence type="ECO:0000313" key="3">
    <source>
        <dbReference type="Proteomes" id="UP001235760"/>
    </source>
</evidence>
<dbReference type="RefSeq" id="WP_305751068.1">
    <property type="nucleotide sequence ID" value="NZ_JAUZEE010000012.1"/>
</dbReference>
<proteinExistence type="predicted"/>
<comment type="caution">
    <text evidence="2">The sequence shown here is derived from an EMBL/GenBank/DDBJ whole genome shotgun (WGS) entry which is preliminary data.</text>
</comment>
<keyword evidence="1" id="KW-0732">Signal</keyword>
<dbReference type="Proteomes" id="UP001235760">
    <property type="component" value="Unassembled WGS sequence"/>
</dbReference>
<keyword evidence="3" id="KW-1185">Reference proteome</keyword>
<name>A0ABT9G7S3_LEPDI</name>
<protein>
    <recommendedName>
        <fullName evidence="4">PsiF repeat-containing protein</fullName>
    </recommendedName>
</protein>